<dbReference type="InterPro" id="IPR032675">
    <property type="entry name" value="LRR_dom_sf"/>
</dbReference>
<feature type="region of interest" description="Disordered" evidence="1">
    <location>
        <begin position="1"/>
        <end position="29"/>
    </location>
</feature>
<dbReference type="Gene3D" id="1.20.1280.50">
    <property type="match status" value="1"/>
</dbReference>
<organism evidence="2 3">
    <name type="scientific">Mortierella polycephala</name>
    <dbReference type="NCBI Taxonomy" id="41804"/>
    <lineage>
        <taxon>Eukaryota</taxon>
        <taxon>Fungi</taxon>
        <taxon>Fungi incertae sedis</taxon>
        <taxon>Mucoromycota</taxon>
        <taxon>Mortierellomycotina</taxon>
        <taxon>Mortierellomycetes</taxon>
        <taxon>Mortierellales</taxon>
        <taxon>Mortierellaceae</taxon>
        <taxon>Mortierella</taxon>
    </lineage>
</organism>
<accession>A0A9P6PS66</accession>
<name>A0A9P6PS66_9FUNG</name>
<evidence type="ECO:0000313" key="2">
    <source>
        <dbReference type="EMBL" id="KAG0251688.1"/>
    </source>
</evidence>
<proteinExistence type="predicted"/>
<dbReference type="SUPFAM" id="SSF52047">
    <property type="entry name" value="RNI-like"/>
    <property type="match status" value="1"/>
</dbReference>
<evidence type="ECO:0008006" key="4">
    <source>
        <dbReference type="Google" id="ProtNLM"/>
    </source>
</evidence>
<evidence type="ECO:0000256" key="1">
    <source>
        <dbReference type="SAM" id="MobiDB-lite"/>
    </source>
</evidence>
<dbReference type="InterPro" id="IPR036047">
    <property type="entry name" value="F-box-like_dom_sf"/>
</dbReference>
<dbReference type="OrthoDB" id="2366928at2759"/>
<gene>
    <name evidence="2" type="ORF">BG011_007440</name>
</gene>
<keyword evidence="3" id="KW-1185">Reference proteome</keyword>
<dbReference type="Proteomes" id="UP000726737">
    <property type="component" value="Unassembled WGS sequence"/>
</dbReference>
<reference evidence="2" key="1">
    <citation type="journal article" date="2020" name="Fungal Divers.">
        <title>Resolving the Mortierellaceae phylogeny through synthesis of multi-gene phylogenetics and phylogenomics.</title>
        <authorList>
            <person name="Vandepol N."/>
            <person name="Liber J."/>
            <person name="Desiro A."/>
            <person name="Na H."/>
            <person name="Kennedy M."/>
            <person name="Barry K."/>
            <person name="Grigoriev I.V."/>
            <person name="Miller A.N."/>
            <person name="O'Donnell K."/>
            <person name="Stajich J.E."/>
            <person name="Bonito G."/>
        </authorList>
    </citation>
    <scope>NUCLEOTIDE SEQUENCE</scope>
    <source>
        <strain evidence="2">KOD948</strain>
    </source>
</reference>
<dbReference type="EMBL" id="JAAAJA010000575">
    <property type="protein sequence ID" value="KAG0251688.1"/>
    <property type="molecule type" value="Genomic_DNA"/>
</dbReference>
<feature type="non-terminal residue" evidence="2">
    <location>
        <position position="798"/>
    </location>
</feature>
<comment type="caution">
    <text evidence="2">The sequence shown here is derived from an EMBL/GenBank/DDBJ whole genome shotgun (WGS) entry which is preliminary data.</text>
</comment>
<protein>
    <recommendedName>
        <fullName evidence="4">F-box domain-containing protein</fullName>
    </recommendedName>
</protein>
<sequence length="798" mass="91013">MKLLERMRRQQHRQPTPTPANPNAANYPPLLTVNSRVNTAAMDKAISITEVLERILSFLPQQSLRQTASLVCKDWLTLCRPLFHHELQWTDSPGTSRISSNVIVSTIPELPCLKGQLENLTTLKCRLSWRTPNWAVIIDPVASQSSGTFVVTTVPTMILQDRARMNLLRALKDLAAHGKLSLLELFVQSLDDFDLFLRPMLPCLTMLTKLLLSKTTIPLLPVGLVLRHCRRLEDLLVECEVLATKPRMTMVLFTEADQEECPSTLQSPIHRSKGQEYSTRSMNLGLPKSVRLRRLHLKDVLLKENTLHAILDSAPSLYELFIQSLVVYPAATASHPQHPEDPVLPGDRIVTCDRMDFFRDLGQQYPQLTSLHFTNTYHRYTEAEIREILKAFPKASKWSLFWRDLPDGILRELNRCVEASSTLPQVVDYMYLNCPTPVIYTNHLTTLEIVPSVDWTPRWGNALHEFLCDSPLLEHLRAGSVAYYVEYMDLNGLLFDIDDYIGWDHADAADHGANSAGYEIQRNYALNIAGVATSHMNFPPSSQNRPRRVWACRNLRTLHLEFTRRKHLLRHISTRPTFSIHATSSTNASYDSNTGTTKTSVVIHEDSPRLSRIVFGYITRFCPRLQDLLIRSYKLNMTLKGGFTLLTRLHHLKRLSVSQYDCQFHERDILPWAMKRRNPTLAQRLRWRVIVAGWWKLAHAKELGSHPSHRNVGTDNQRAISTAGDQQMPAGIEKLGHLSDVVDVLTGIMDAETSTQPELESPLRPSIFCDHDRGYVWPDLESVRVVHGNRVKSSKEML</sequence>
<dbReference type="AlphaFoldDB" id="A0A9P6PS66"/>
<dbReference type="SUPFAM" id="SSF81383">
    <property type="entry name" value="F-box domain"/>
    <property type="match status" value="1"/>
</dbReference>
<evidence type="ECO:0000313" key="3">
    <source>
        <dbReference type="Proteomes" id="UP000726737"/>
    </source>
</evidence>
<dbReference type="Gene3D" id="3.80.10.10">
    <property type="entry name" value="Ribonuclease Inhibitor"/>
    <property type="match status" value="1"/>
</dbReference>